<dbReference type="EMBL" id="AQQW01000001">
    <property type="protein sequence ID" value="ETW14537.1"/>
    <property type="molecule type" value="Genomic_DNA"/>
</dbReference>
<dbReference type="eggNOG" id="COG4663">
    <property type="taxonomic scope" value="Bacteria"/>
</dbReference>
<dbReference type="GO" id="GO:0042597">
    <property type="term" value="C:periplasmic space"/>
    <property type="evidence" value="ECO:0007669"/>
    <property type="project" value="UniProtKB-SubCell"/>
</dbReference>
<evidence type="ECO:0000256" key="7">
    <source>
        <dbReference type="SAM" id="SignalP"/>
    </source>
</evidence>
<evidence type="ECO:0000256" key="3">
    <source>
        <dbReference type="ARBA" id="ARBA00022764"/>
    </source>
</evidence>
<dbReference type="Gene3D" id="3.40.190.170">
    <property type="entry name" value="Bacterial extracellular solute-binding protein, family 7"/>
    <property type="match status" value="1"/>
</dbReference>
<keyword evidence="5" id="KW-0479">Metal-binding</keyword>
<dbReference type="PANTHER" id="PTHR33376:SF5">
    <property type="entry name" value="EXTRACYTOPLASMIC SOLUTE RECEPTOR PROTEIN"/>
    <property type="match status" value="1"/>
</dbReference>
<keyword evidence="9" id="KW-1185">Reference proteome</keyword>
<dbReference type="PANTHER" id="PTHR33376">
    <property type="match status" value="1"/>
</dbReference>
<feature type="binding site" evidence="5">
    <location>
        <position position="240"/>
    </location>
    <ligand>
        <name>substrate</name>
    </ligand>
</feature>
<dbReference type="AlphaFoldDB" id="W4HP54"/>
<feature type="region of interest" description="Disordered" evidence="6">
    <location>
        <begin position="363"/>
        <end position="393"/>
    </location>
</feature>
<dbReference type="InterPro" id="IPR018389">
    <property type="entry name" value="DctP_fam"/>
</dbReference>
<dbReference type="NCBIfam" id="NF037995">
    <property type="entry name" value="TRAP_S1"/>
    <property type="match status" value="1"/>
</dbReference>
<dbReference type="Pfam" id="PF03480">
    <property type="entry name" value="DctP"/>
    <property type="match status" value="1"/>
</dbReference>
<comment type="caution">
    <text evidence="8">The sequence shown here is derived from an EMBL/GenBank/DDBJ whole genome shotgun (WGS) entry which is preliminary data.</text>
</comment>
<feature type="chain" id="PRO_5004843395" evidence="7">
    <location>
        <begin position="27"/>
        <end position="393"/>
    </location>
</feature>
<feature type="compositionally biased region" description="Low complexity" evidence="6">
    <location>
        <begin position="381"/>
        <end position="393"/>
    </location>
</feature>
<comment type="subcellular location">
    <subcellularLocation>
        <location evidence="1">Periplasm</location>
    </subcellularLocation>
</comment>
<dbReference type="PIRSF" id="PIRSF039026">
    <property type="entry name" value="SiaP"/>
    <property type="match status" value="1"/>
</dbReference>
<evidence type="ECO:0000256" key="4">
    <source>
        <dbReference type="PIRSR" id="PIRSR039026-1"/>
    </source>
</evidence>
<accession>W4HP54</accession>
<evidence type="ECO:0000313" key="8">
    <source>
        <dbReference type="EMBL" id="ETW14537.1"/>
    </source>
</evidence>
<feature type="binding site" evidence="4">
    <location>
        <position position="156"/>
    </location>
    <ligand>
        <name>substrate</name>
    </ligand>
</feature>
<name>W4HP54_9RHOB</name>
<dbReference type="STRING" id="1379903.ATO8_01470"/>
<dbReference type="Gene3D" id="3.40.190.10">
    <property type="entry name" value="Periplasmic binding protein-like II"/>
    <property type="match status" value="1"/>
</dbReference>
<reference evidence="8 9" key="1">
    <citation type="journal article" date="2014" name="Antonie Van Leeuwenhoek">
        <title>Roseivivax atlanticus sp. nov., isolated from surface seawater of the Atlantic Ocean.</title>
        <authorList>
            <person name="Li G."/>
            <person name="Lai Q."/>
            <person name="Liu X."/>
            <person name="Sun F."/>
            <person name="Shao Z."/>
        </authorList>
    </citation>
    <scope>NUCLEOTIDE SEQUENCE [LARGE SCALE GENOMIC DNA]</scope>
    <source>
        <strain evidence="8 9">22II-s10s</strain>
    </source>
</reference>
<dbReference type="GO" id="GO:0055085">
    <property type="term" value="P:transmembrane transport"/>
    <property type="evidence" value="ECO:0007669"/>
    <property type="project" value="InterPro"/>
</dbReference>
<evidence type="ECO:0000313" key="9">
    <source>
        <dbReference type="Proteomes" id="UP000019063"/>
    </source>
</evidence>
<evidence type="ECO:0000256" key="5">
    <source>
        <dbReference type="PIRSR" id="PIRSR039026-2"/>
    </source>
</evidence>
<dbReference type="GO" id="GO:0031317">
    <property type="term" value="C:tripartite ATP-independent periplasmic transporter complex"/>
    <property type="evidence" value="ECO:0007669"/>
    <property type="project" value="InterPro"/>
</dbReference>
<dbReference type="InterPro" id="IPR026289">
    <property type="entry name" value="SBP_TakP-like"/>
</dbReference>
<proteinExistence type="predicted"/>
<dbReference type="RefSeq" id="WP_081749583.1">
    <property type="nucleotide sequence ID" value="NZ_AQQW01000001.1"/>
</dbReference>
<evidence type="ECO:0000256" key="2">
    <source>
        <dbReference type="ARBA" id="ARBA00022729"/>
    </source>
</evidence>
<dbReference type="InterPro" id="IPR038404">
    <property type="entry name" value="TRAP_DctP_sf"/>
</dbReference>
<dbReference type="Proteomes" id="UP000019063">
    <property type="component" value="Unassembled WGS sequence"/>
</dbReference>
<feature type="signal peptide" evidence="7">
    <location>
        <begin position="1"/>
        <end position="26"/>
    </location>
</feature>
<feature type="binding site" evidence="5">
    <location>
        <position position="214"/>
    </location>
    <ligand>
        <name>substrate</name>
    </ligand>
</feature>
<keyword evidence="2 7" id="KW-0732">Signal</keyword>
<sequence>MDRRSFFRTAAIGGAGSLTLAAPAIAQSSPQVQWRCTSSFPKGLDTVYGGAEDLARYVREATDGAFDIQVFAAGEIVPGLQAADAAQNGTVEMCHTAAYYFVGKSPTWALGTVIPFGLNARGMNAWLYYGGGADALNTFYNQQGLQFMAAGNTGTQMGGWFREEIGGLQDMQGLQMRVAGLGGRIMEALGVVPQQIAGGDVYAALERGAIDATEWVGPYDDNRLGFQRVAPYYYYPGWWEGNATLSVFCNKEAYDALPESYRSLLETAARAVNTDMLAEYDYKNPTALRELVDNGAELRRFPDDVMEAGYEATLDLYSDFRQNVDGWAEIYDSMMAFQSEHFLWTQVAEQNFAAFMQQKQSEGRLPAQIDGAGAVGGGSAAGSDAGSSESTDQ</sequence>
<keyword evidence="3" id="KW-0574">Periplasm</keyword>
<evidence type="ECO:0000256" key="1">
    <source>
        <dbReference type="ARBA" id="ARBA00004418"/>
    </source>
</evidence>
<feature type="binding site" evidence="4">
    <location>
        <position position="177"/>
    </location>
    <ligand>
        <name>substrate</name>
    </ligand>
</feature>
<gene>
    <name evidence="8" type="ORF">ATO8_01470</name>
</gene>
<organism evidence="8 9">
    <name type="scientific">Roseivivax marinus</name>
    <dbReference type="NCBI Taxonomy" id="1379903"/>
    <lineage>
        <taxon>Bacteria</taxon>
        <taxon>Pseudomonadati</taxon>
        <taxon>Pseudomonadota</taxon>
        <taxon>Alphaproteobacteria</taxon>
        <taxon>Rhodobacterales</taxon>
        <taxon>Roseobacteraceae</taxon>
        <taxon>Roseivivax</taxon>
    </lineage>
</organism>
<protein>
    <submittedName>
        <fullName evidence="8">TRAP dicarboxylate transporter subunit DctP</fullName>
    </submittedName>
</protein>
<dbReference type="GO" id="GO:0046872">
    <property type="term" value="F:metal ion binding"/>
    <property type="evidence" value="ECO:0007669"/>
    <property type="project" value="UniProtKB-KW"/>
</dbReference>
<feature type="binding site" evidence="5">
    <location>
        <position position="215"/>
    </location>
    <ligand>
        <name>Na(+)</name>
        <dbReference type="ChEBI" id="CHEBI:29101"/>
    </ligand>
</feature>
<evidence type="ECO:0000256" key="6">
    <source>
        <dbReference type="SAM" id="MobiDB-lite"/>
    </source>
</evidence>
<dbReference type="PATRIC" id="fig|1317118.6.peg.306"/>